<evidence type="ECO:0000256" key="2">
    <source>
        <dbReference type="ARBA" id="ARBA00012513"/>
    </source>
</evidence>
<dbReference type="FunFam" id="1.10.510.10:FF:000297">
    <property type="entry name" value="Non-specific serine/threonine protein kinase"/>
    <property type="match status" value="1"/>
</dbReference>
<dbReference type="InterPro" id="IPR045270">
    <property type="entry name" value="STKc_AGC"/>
</dbReference>
<dbReference type="Gene3D" id="3.30.200.20">
    <property type="entry name" value="Phosphorylase Kinase, domain 1"/>
    <property type="match status" value="1"/>
</dbReference>
<dbReference type="SMART" id="SM00220">
    <property type="entry name" value="S_TKc"/>
    <property type="match status" value="1"/>
</dbReference>
<evidence type="ECO:0000256" key="5">
    <source>
        <dbReference type="ARBA" id="ARBA00022679"/>
    </source>
</evidence>
<dbReference type="InterPro" id="IPR017441">
    <property type="entry name" value="Protein_kinase_ATP_BS"/>
</dbReference>
<evidence type="ECO:0000313" key="16">
    <source>
        <dbReference type="Proteomes" id="UP001642360"/>
    </source>
</evidence>
<dbReference type="EC" id="2.7.11.1" evidence="2"/>
<reference evidence="15 16" key="1">
    <citation type="submission" date="2024-02" db="EMBL/GenBank/DDBJ databases">
        <authorList>
            <person name="Vignale AGUSTIN F."/>
            <person name="Sosa J E."/>
            <person name="Modenutti C."/>
        </authorList>
    </citation>
    <scope>NUCLEOTIDE SEQUENCE [LARGE SCALE GENOMIC DNA]</scope>
</reference>
<evidence type="ECO:0000256" key="3">
    <source>
        <dbReference type="ARBA" id="ARBA00022527"/>
    </source>
</evidence>
<evidence type="ECO:0000259" key="14">
    <source>
        <dbReference type="PROSITE" id="PS51285"/>
    </source>
</evidence>
<organism evidence="15 16">
    <name type="scientific">Ilex paraguariensis</name>
    <name type="common">yerba mate</name>
    <dbReference type="NCBI Taxonomy" id="185542"/>
    <lineage>
        <taxon>Eukaryota</taxon>
        <taxon>Viridiplantae</taxon>
        <taxon>Streptophyta</taxon>
        <taxon>Embryophyta</taxon>
        <taxon>Tracheophyta</taxon>
        <taxon>Spermatophyta</taxon>
        <taxon>Magnoliopsida</taxon>
        <taxon>eudicotyledons</taxon>
        <taxon>Gunneridae</taxon>
        <taxon>Pentapetalae</taxon>
        <taxon>asterids</taxon>
        <taxon>campanulids</taxon>
        <taxon>Aquifoliales</taxon>
        <taxon>Aquifoliaceae</taxon>
        <taxon>Ilex</taxon>
    </lineage>
</organism>
<evidence type="ECO:0000259" key="13">
    <source>
        <dbReference type="PROSITE" id="PS50011"/>
    </source>
</evidence>
<evidence type="ECO:0000256" key="9">
    <source>
        <dbReference type="ARBA" id="ARBA00047899"/>
    </source>
</evidence>
<dbReference type="GO" id="GO:0045727">
    <property type="term" value="P:positive regulation of translation"/>
    <property type="evidence" value="ECO:0007669"/>
    <property type="project" value="UniProtKB-ARBA"/>
</dbReference>
<keyword evidence="8 11" id="KW-0067">ATP-binding</keyword>
<dbReference type="CDD" id="cd05123">
    <property type="entry name" value="STKc_AGC"/>
    <property type="match status" value="1"/>
</dbReference>
<dbReference type="GO" id="GO:0005634">
    <property type="term" value="C:nucleus"/>
    <property type="evidence" value="ECO:0007669"/>
    <property type="project" value="UniProtKB-ARBA"/>
</dbReference>
<dbReference type="SMART" id="SM00133">
    <property type="entry name" value="S_TK_X"/>
    <property type="match status" value="1"/>
</dbReference>
<dbReference type="GO" id="GO:0004674">
    <property type="term" value="F:protein serine/threonine kinase activity"/>
    <property type="evidence" value="ECO:0007669"/>
    <property type="project" value="UniProtKB-KW"/>
</dbReference>
<dbReference type="Proteomes" id="UP001642360">
    <property type="component" value="Unassembled WGS sequence"/>
</dbReference>
<dbReference type="GO" id="GO:0005524">
    <property type="term" value="F:ATP binding"/>
    <property type="evidence" value="ECO:0007669"/>
    <property type="project" value="UniProtKB-UniRule"/>
</dbReference>
<comment type="catalytic activity">
    <reaction evidence="9">
        <text>L-threonyl-[protein] + ATP = O-phospho-L-threonyl-[protein] + ADP + H(+)</text>
        <dbReference type="Rhea" id="RHEA:46608"/>
        <dbReference type="Rhea" id="RHEA-COMP:11060"/>
        <dbReference type="Rhea" id="RHEA-COMP:11605"/>
        <dbReference type="ChEBI" id="CHEBI:15378"/>
        <dbReference type="ChEBI" id="CHEBI:30013"/>
        <dbReference type="ChEBI" id="CHEBI:30616"/>
        <dbReference type="ChEBI" id="CHEBI:61977"/>
        <dbReference type="ChEBI" id="CHEBI:456216"/>
        <dbReference type="EC" id="2.7.11.1"/>
    </reaction>
</comment>
<dbReference type="GO" id="GO:0009409">
    <property type="term" value="P:response to cold"/>
    <property type="evidence" value="ECO:0007669"/>
    <property type="project" value="UniProtKB-ARBA"/>
</dbReference>
<dbReference type="InterPro" id="IPR000719">
    <property type="entry name" value="Prot_kinase_dom"/>
</dbReference>
<feature type="binding site" evidence="11">
    <location>
        <position position="166"/>
    </location>
    <ligand>
        <name>ATP</name>
        <dbReference type="ChEBI" id="CHEBI:30616"/>
    </ligand>
</feature>
<dbReference type="AlphaFoldDB" id="A0ABC8S4R6"/>
<protein>
    <recommendedName>
        <fullName evidence="2">non-specific serine/threonine protein kinase</fullName>
        <ecNumber evidence="2">2.7.11.1</ecNumber>
    </recommendedName>
</protein>
<keyword evidence="5" id="KW-0808">Transferase</keyword>
<dbReference type="Pfam" id="PF00069">
    <property type="entry name" value="Pkinase"/>
    <property type="match status" value="1"/>
</dbReference>
<evidence type="ECO:0000313" key="15">
    <source>
        <dbReference type="EMBL" id="CAK9152152.1"/>
    </source>
</evidence>
<dbReference type="InterPro" id="IPR000961">
    <property type="entry name" value="AGC-kinase_C"/>
</dbReference>
<evidence type="ECO:0000256" key="1">
    <source>
        <dbReference type="ARBA" id="ARBA00009804"/>
    </source>
</evidence>
<dbReference type="PROSITE" id="PS51285">
    <property type="entry name" value="AGC_KINASE_CTER"/>
    <property type="match status" value="1"/>
</dbReference>
<sequence length="455" mass="51755">MVFMCKPFSCRSIFQVNPPDVVPSDQVEVDFSDVFGPLPVQPPNEVSNGVSEDLINGHPVITHNQSNSTVGLSALKLHNLTIDDTEYSKKLAEWVINESIKEYQVLSSIGVGEPSVQLDGISMKVRTVGLEDFEVMKLVGKGGFGKVFQVRKKDTSEIYAMKVIRKDKIIEKNHVEYIKAERDILAKIDHPFIVKLRYSFQSLEKLYLVMDFINGGHLVFHLHRHGLFREDLARIYAAEIVSAVCHLHENGIIHRDLKPENILLDSEGHTILTDFGLAKKFENSTRSNTICGTVEYMSPEIILGKGHDQATDWWSVGVLLFEMLTGKPPFTYRNREKVQRKIVKDKLKLPSFLSSEAHSLLKGLLQKDPSRRLGRDAIMKHKWFKAINWKKVEARALRPSFRPEVAGKHCVDNFDKRWTEKPLSDSPVSSPRKSGNFNFFQGFNFVRAEGWVLSP</sequence>
<accession>A0ABC8S4R6</accession>
<comment type="catalytic activity">
    <reaction evidence="10">
        <text>L-seryl-[protein] + ATP = O-phospho-L-seryl-[protein] + ADP + H(+)</text>
        <dbReference type="Rhea" id="RHEA:17989"/>
        <dbReference type="Rhea" id="RHEA-COMP:9863"/>
        <dbReference type="Rhea" id="RHEA-COMP:11604"/>
        <dbReference type="ChEBI" id="CHEBI:15378"/>
        <dbReference type="ChEBI" id="CHEBI:29999"/>
        <dbReference type="ChEBI" id="CHEBI:30616"/>
        <dbReference type="ChEBI" id="CHEBI:83421"/>
        <dbReference type="ChEBI" id="CHEBI:456216"/>
        <dbReference type="EC" id="2.7.11.1"/>
    </reaction>
</comment>
<comment type="similarity">
    <text evidence="1">Belongs to the protein kinase superfamily. AGC Ser/Thr protein kinase family. S6 kinase subfamily.</text>
</comment>
<dbReference type="EMBL" id="CAUOFW020002225">
    <property type="protein sequence ID" value="CAK9152152.1"/>
    <property type="molecule type" value="Genomic_DNA"/>
</dbReference>
<dbReference type="PROSITE" id="PS00107">
    <property type="entry name" value="PROTEIN_KINASE_ATP"/>
    <property type="match status" value="1"/>
</dbReference>
<keyword evidence="3 12" id="KW-0723">Serine/threonine-protein kinase</keyword>
<gene>
    <name evidence="15" type="ORF">ILEXP_LOCUS20362</name>
</gene>
<dbReference type="InterPro" id="IPR008271">
    <property type="entry name" value="Ser/Thr_kinase_AS"/>
</dbReference>
<dbReference type="PANTHER" id="PTHR24351">
    <property type="entry name" value="RIBOSOMAL PROTEIN S6 KINASE"/>
    <property type="match status" value="1"/>
</dbReference>
<comment type="caution">
    <text evidence="15">The sequence shown here is derived from an EMBL/GenBank/DDBJ whole genome shotgun (WGS) entry which is preliminary data.</text>
</comment>
<evidence type="ECO:0000256" key="11">
    <source>
        <dbReference type="PROSITE-ProRule" id="PRU10141"/>
    </source>
</evidence>
<evidence type="ECO:0000256" key="4">
    <source>
        <dbReference type="ARBA" id="ARBA00022553"/>
    </source>
</evidence>
<name>A0ABC8S4R6_9AQUA</name>
<feature type="domain" description="AGC-kinase C-terminal" evidence="14">
    <location>
        <begin position="385"/>
        <end position="455"/>
    </location>
</feature>
<dbReference type="GO" id="GO:0009651">
    <property type="term" value="P:response to salt stress"/>
    <property type="evidence" value="ECO:0007669"/>
    <property type="project" value="UniProtKB-ARBA"/>
</dbReference>
<feature type="domain" description="Protein kinase" evidence="13">
    <location>
        <begin position="133"/>
        <end position="384"/>
    </location>
</feature>
<keyword evidence="4" id="KW-0597">Phosphoprotein</keyword>
<keyword evidence="7" id="KW-0418">Kinase</keyword>
<evidence type="ECO:0000256" key="10">
    <source>
        <dbReference type="ARBA" id="ARBA00048679"/>
    </source>
</evidence>
<dbReference type="SUPFAM" id="SSF56112">
    <property type="entry name" value="Protein kinase-like (PK-like)"/>
    <property type="match status" value="1"/>
</dbReference>
<evidence type="ECO:0000256" key="7">
    <source>
        <dbReference type="ARBA" id="ARBA00022777"/>
    </source>
</evidence>
<dbReference type="FunFam" id="3.30.200.20:FF:000048">
    <property type="entry name" value="Non-specific serine/threonine protein kinase"/>
    <property type="match status" value="1"/>
</dbReference>
<evidence type="ECO:0000256" key="8">
    <source>
        <dbReference type="ARBA" id="ARBA00022840"/>
    </source>
</evidence>
<evidence type="ECO:0000256" key="12">
    <source>
        <dbReference type="RuleBase" id="RU000304"/>
    </source>
</evidence>
<dbReference type="Gene3D" id="1.10.510.10">
    <property type="entry name" value="Transferase(Phosphotransferase) domain 1"/>
    <property type="match status" value="1"/>
</dbReference>
<dbReference type="PROSITE" id="PS00108">
    <property type="entry name" value="PROTEIN_KINASE_ST"/>
    <property type="match status" value="1"/>
</dbReference>
<proteinExistence type="inferred from homology"/>
<dbReference type="InterPro" id="IPR011009">
    <property type="entry name" value="Kinase-like_dom_sf"/>
</dbReference>
<dbReference type="PROSITE" id="PS50011">
    <property type="entry name" value="PROTEIN_KINASE_DOM"/>
    <property type="match status" value="1"/>
</dbReference>
<keyword evidence="6 11" id="KW-0547">Nucleotide-binding</keyword>
<keyword evidence="16" id="KW-1185">Reference proteome</keyword>
<evidence type="ECO:0000256" key="6">
    <source>
        <dbReference type="ARBA" id="ARBA00022741"/>
    </source>
</evidence>